<dbReference type="PANTHER" id="PTHR11258">
    <property type="entry name" value="2-5 OLIGOADENYLATE SYNTHETASE"/>
    <property type="match status" value="1"/>
</dbReference>
<proteinExistence type="inferred from homology"/>
<keyword evidence="5" id="KW-1185">Reference proteome</keyword>
<dbReference type="EMBL" id="OX395136">
    <property type="protein sequence ID" value="CAI5787230.1"/>
    <property type="molecule type" value="Genomic_DNA"/>
</dbReference>
<dbReference type="AlphaFoldDB" id="A0AA35KZQ2"/>
<dbReference type="Proteomes" id="UP001178461">
    <property type="component" value="Chromosome 11"/>
</dbReference>
<dbReference type="GO" id="GO:0005829">
    <property type="term" value="C:cytosol"/>
    <property type="evidence" value="ECO:0007669"/>
    <property type="project" value="TreeGrafter"/>
</dbReference>
<gene>
    <name evidence="4" type="ORF">PODLI_1B007196</name>
</gene>
<dbReference type="PANTHER" id="PTHR11258:SF21">
    <property type="entry name" value="C2H2-TYPE DOMAIN-CONTAINING PROTEIN"/>
    <property type="match status" value="1"/>
</dbReference>
<feature type="domain" description="C2H2-type" evidence="3">
    <location>
        <begin position="14"/>
        <end position="42"/>
    </location>
</feature>
<protein>
    <submittedName>
        <fullName evidence="4">2&amp;apos</fullName>
    </submittedName>
</protein>
<dbReference type="GO" id="GO:0005654">
    <property type="term" value="C:nucleoplasm"/>
    <property type="evidence" value="ECO:0007669"/>
    <property type="project" value="TreeGrafter"/>
</dbReference>
<organism evidence="4 5">
    <name type="scientific">Podarcis lilfordi</name>
    <name type="common">Lilford's wall lizard</name>
    <dbReference type="NCBI Taxonomy" id="74358"/>
    <lineage>
        <taxon>Eukaryota</taxon>
        <taxon>Metazoa</taxon>
        <taxon>Chordata</taxon>
        <taxon>Craniata</taxon>
        <taxon>Vertebrata</taxon>
        <taxon>Euteleostomi</taxon>
        <taxon>Lepidosauria</taxon>
        <taxon>Squamata</taxon>
        <taxon>Bifurcata</taxon>
        <taxon>Unidentata</taxon>
        <taxon>Episquamata</taxon>
        <taxon>Laterata</taxon>
        <taxon>Lacertibaenia</taxon>
        <taxon>Lacertidae</taxon>
        <taxon>Podarcis</taxon>
    </lineage>
</organism>
<name>A0AA35KZQ2_9SAUR</name>
<dbReference type="Pfam" id="PF10421">
    <property type="entry name" value="OAS1_C"/>
    <property type="match status" value="1"/>
</dbReference>
<dbReference type="GO" id="GO:0001730">
    <property type="term" value="F:2'-5'-oligoadenylate synthetase activity"/>
    <property type="evidence" value="ECO:0007669"/>
    <property type="project" value="TreeGrafter"/>
</dbReference>
<comment type="similarity">
    <text evidence="1">Belongs to the 2-5A synthase family.</text>
</comment>
<keyword evidence="2" id="KW-0863">Zinc-finger</keyword>
<dbReference type="GO" id="GO:0016020">
    <property type="term" value="C:membrane"/>
    <property type="evidence" value="ECO:0007669"/>
    <property type="project" value="TreeGrafter"/>
</dbReference>
<evidence type="ECO:0000256" key="1">
    <source>
        <dbReference type="ARBA" id="ARBA00009526"/>
    </source>
</evidence>
<dbReference type="SMART" id="SM00355">
    <property type="entry name" value="ZnF_C2H2"/>
    <property type="match status" value="3"/>
</dbReference>
<keyword evidence="2" id="KW-0862">Zinc</keyword>
<accession>A0AA35KZQ2</accession>
<dbReference type="SUPFAM" id="SSF81301">
    <property type="entry name" value="Nucleotidyltransferase"/>
    <property type="match status" value="1"/>
</dbReference>
<sequence length="487" mass="56611">MALPRMWGLRPRSYNCERCGNDFVSRTALRYHFQAKHLGRVHCETCGKEVLRECLLQHAKTDHEMILTSNHRSYWDMTRKRRTKFVATETLTSCRMCPRQFGTAHAREYHEKQEHHFTASKRAQMSTAFKPENILEYKTPAELTKFVEAKLRPISNAVSWGCASEVEKIIEFIEEVFPLPITYVTKGGSYIKGTDVQDSSDVDIVLFSGAFQSLEDCQRKIPEVLEELGKRLTKPSWINRVILQERTPFSLRFYFKCYKDHHGHLFDIMPCYDMFGPTLSAGLKEGFYRKLYHCSDSDKIQLYTMALLKHQVEFVKASTERVKDLIRLMKHWFKTSFATPGEENKFRRLPSSYAVELITIYVWELAGKPMFFSYVQGMRAVLKLLVQYQEICAVWHKHYRPNFPIFQKVFLKQTRPFVLDPANPAFNVCENSNAWDEVAHVARELVKPNLASLPEEWAPSFQFTINAANDSIQSHGIELTLVDETAS</sequence>
<dbReference type="Gene3D" id="3.30.460.10">
    <property type="entry name" value="Beta Polymerase, domain 2"/>
    <property type="match status" value="1"/>
</dbReference>
<reference evidence="4" key="1">
    <citation type="submission" date="2022-12" db="EMBL/GenBank/DDBJ databases">
        <authorList>
            <person name="Alioto T."/>
            <person name="Alioto T."/>
            <person name="Gomez Garrido J."/>
        </authorList>
    </citation>
    <scope>NUCLEOTIDE SEQUENCE</scope>
</reference>
<dbReference type="GO" id="GO:0008270">
    <property type="term" value="F:zinc ion binding"/>
    <property type="evidence" value="ECO:0007669"/>
    <property type="project" value="UniProtKB-KW"/>
</dbReference>
<evidence type="ECO:0000259" key="3">
    <source>
        <dbReference type="PROSITE" id="PS50157"/>
    </source>
</evidence>
<dbReference type="GO" id="GO:0003725">
    <property type="term" value="F:double-stranded RNA binding"/>
    <property type="evidence" value="ECO:0007669"/>
    <property type="project" value="TreeGrafter"/>
</dbReference>
<dbReference type="InterPro" id="IPR043519">
    <property type="entry name" value="NT_sf"/>
</dbReference>
<evidence type="ECO:0000256" key="2">
    <source>
        <dbReference type="PROSITE-ProRule" id="PRU00042"/>
    </source>
</evidence>
<keyword evidence="2" id="KW-0479">Metal-binding</keyword>
<dbReference type="PROSITE" id="PS50152">
    <property type="entry name" value="25A_SYNTH_3"/>
    <property type="match status" value="1"/>
</dbReference>
<dbReference type="InterPro" id="IPR013087">
    <property type="entry name" value="Znf_C2H2_type"/>
</dbReference>
<evidence type="ECO:0000313" key="4">
    <source>
        <dbReference type="EMBL" id="CAI5787230.1"/>
    </source>
</evidence>
<dbReference type="InterPro" id="IPR018952">
    <property type="entry name" value="2-5-oligoAdlate_synth_1_dom2/C"/>
</dbReference>
<dbReference type="PROSITE" id="PS50157">
    <property type="entry name" value="ZINC_FINGER_C2H2_2"/>
    <property type="match status" value="1"/>
</dbReference>
<evidence type="ECO:0000313" key="5">
    <source>
        <dbReference type="Proteomes" id="UP001178461"/>
    </source>
</evidence>
<dbReference type="PROSITE" id="PS00028">
    <property type="entry name" value="ZINC_FINGER_C2H2_1"/>
    <property type="match status" value="1"/>
</dbReference>
<dbReference type="Gene3D" id="1.10.1410.20">
    <property type="entry name" value="2'-5'-oligoadenylate synthetase 1, domain 2"/>
    <property type="match status" value="1"/>
</dbReference>
<dbReference type="SUPFAM" id="SSF81631">
    <property type="entry name" value="PAP/OAS1 substrate-binding domain"/>
    <property type="match status" value="1"/>
</dbReference>